<evidence type="ECO:0000313" key="2">
    <source>
        <dbReference type="EMBL" id="WNZ43776.1"/>
    </source>
</evidence>
<sequence>MSQDKKDQKPQDQQNVSVNPQPQGELSDADLESIAGGAVAKTSVRQIDTIKCAIIAR</sequence>
<feature type="compositionally biased region" description="Polar residues" evidence="1">
    <location>
        <begin position="15"/>
        <end position="24"/>
    </location>
</feature>
<name>A0AA96WPT6_LEPBY</name>
<feature type="region of interest" description="Disordered" evidence="1">
    <location>
        <begin position="1"/>
        <end position="30"/>
    </location>
</feature>
<reference evidence="2" key="1">
    <citation type="journal article" date="2023" name="Plants (Basel)">
        <title>Genomic Analysis of Leptolyngbya boryana CZ1 Reveals Efficient Carbon Fixation Modules.</title>
        <authorList>
            <person name="Bai X."/>
            <person name="Wang H."/>
            <person name="Cheng W."/>
            <person name="Wang J."/>
            <person name="Ma M."/>
            <person name="Hu H."/>
            <person name="Song Z."/>
            <person name="Ma H."/>
            <person name="Fan Y."/>
            <person name="Du C."/>
            <person name="Xu J."/>
        </authorList>
    </citation>
    <scope>NUCLEOTIDE SEQUENCE</scope>
    <source>
        <strain evidence="2">CZ1</strain>
    </source>
</reference>
<reference evidence="2" key="2">
    <citation type="submission" date="2023-07" db="EMBL/GenBank/DDBJ databases">
        <authorList>
            <person name="Bai X.-H."/>
            <person name="Wang H.-H."/>
            <person name="Wang J."/>
            <person name="Ma M.-Y."/>
            <person name="Hu H.-H."/>
            <person name="Song Z.-L."/>
            <person name="Ma H.-G."/>
            <person name="Fan Y."/>
            <person name="Du C.-Y."/>
            <person name="Xu J.-C."/>
        </authorList>
    </citation>
    <scope>NUCLEOTIDE SEQUENCE</scope>
    <source>
        <strain evidence="2">CZ1</strain>
    </source>
</reference>
<organism evidence="2">
    <name type="scientific">Leptolyngbya boryana CZ1</name>
    <dbReference type="NCBI Taxonomy" id="3060204"/>
    <lineage>
        <taxon>Bacteria</taxon>
        <taxon>Bacillati</taxon>
        <taxon>Cyanobacteriota</taxon>
        <taxon>Cyanophyceae</taxon>
        <taxon>Leptolyngbyales</taxon>
        <taxon>Leptolyngbyaceae</taxon>
        <taxon>Leptolyngbya group</taxon>
        <taxon>Leptolyngbya</taxon>
    </lineage>
</organism>
<feature type="compositionally biased region" description="Basic and acidic residues" evidence="1">
    <location>
        <begin position="1"/>
        <end position="10"/>
    </location>
</feature>
<gene>
    <name evidence="2" type="ORF">Q2T42_18200</name>
</gene>
<protein>
    <submittedName>
        <fullName evidence="2">Uncharacterized protein</fullName>
    </submittedName>
</protein>
<dbReference type="AlphaFoldDB" id="A0AA96WPT6"/>
<proteinExistence type="predicted"/>
<dbReference type="RefSeq" id="WP_316425944.1">
    <property type="nucleotide sequence ID" value="NZ_CP130144.1"/>
</dbReference>
<dbReference type="EMBL" id="CP130144">
    <property type="protein sequence ID" value="WNZ43776.1"/>
    <property type="molecule type" value="Genomic_DNA"/>
</dbReference>
<accession>A0AA96WPT6</accession>
<evidence type="ECO:0000256" key="1">
    <source>
        <dbReference type="SAM" id="MobiDB-lite"/>
    </source>
</evidence>